<gene>
    <name evidence="4" type="ORF">ACFO8Q_06475</name>
</gene>
<evidence type="ECO:0000256" key="1">
    <source>
        <dbReference type="ARBA" id="ARBA00010996"/>
    </source>
</evidence>
<proteinExistence type="inferred from homology"/>
<evidence type="ECO:0000313" key="5">
    <source>
        <dbReference type="Proteomes" id="UP001596002"/>
    </source>
</evidence>
<dbReference type="PROSITE" id="PS51352">
    <property type="entry name" value="THIOREDOXIN_2"/>
    <property type="match status" value="1"/>
</dbReference>
<reference evidence="5" key="1">
    <citation type="journal article" date="2019" name="Int. J. Syst. Evol. Microbiol.">
        <title>The Global Catalogue of Microorganisms (GCM) 10K type strain sequencing project: providing services to taxonomists for standard genome sequencing and annotation.</title>
        <authorList>
            <consortium name="The Broad Institute Genomics Platform"/>
            <consortium name="The Broad Institute Genome Sequencing Center for Infectious Disease"/>
            <person name="Wu L."/>
            <person name="Ma J."/>
        </authorList>
    </citation>
    <scope>NUCLEOTIDE SEQUENCE [LARGE SCALE GENOMIC DNA]</scope>
    <source>
        <strain evidence="5">WYCCWR 12678</strain>
    </source>
</reference>
<organism evidence="4 5">
    <name type="scientific">Effusibacillus consociatus</name>
    <dbReference type="NCBI Taxonomy" id="1117041"/>
    <lineage>
        <taxon>Bacteria</taxon>
        <taxon>Bacillati</taxon>
        <taxon>Bacillota</taxon>
        <taxon>Bacilli</taxon>
        <taxon>Bacillales</taxon>
        <taxon>Alicyclobacillaceae</taxon>
        <taxon>Effusibacillus</taxon>
    </lineage>
</organism>
<evidence type="ECO:0000259" key="3">
    <source>
        <dbReference type="PROSITE" id="PS51352"/>
    </source>
</evidence>
<protein>
    <submittedName>
        <fullName evidence="4">SCO family protein</fullName>
    </submittedName>
</protein>
<sequence length="113" mass="13104">MLVTFVAGISYWLWWGTSRLPVVDRAPNWTLQNINGQREVFQDLGSRVKLIEFIFLNCPDICPTTTINMVKMQEELKRKQLFGTHVAFVGITFDPERDNPELIKKYANNLMGK</sequence>
<name>A0ABV9Q1C3_9BACL</name>
<dbReference type="InterPro" id="IPR003782">
    <property type="entry name" value="SCO1/SenC"/>
</dbReference>
<keyword evidence="5" id="KW-1185">Reference proteome</keyword>
<dbReference type="Proteomes" id="UP001596002">
    <property type="component" value="Unassembled WGS sequence"/>
</dbReference>
<dbReference type="PANTHER" id="PTHR12151:SF25">
    <property type="entry name" value="LINALOOL DEHYDRATASE_ISOMERASE DOMAIN-CONTAINING PROTEIN"/>
    <property type="match status" value="1"/>
</dbReference>
<dbReference type="Gene3D" id="3.40.30.10">
    <property type="entry name" value="Glutaredoxin"/>
    <property type="match status" value="1"/>
</dbReference>
<feature type="domain" description="Thioredoxin" evidence="3">
    <location>
        <begin position="20"/>
        <end position="113"/>
    </location>
</feature>
<dbReference type="InterPro" id="IPR013766">
    <property type="entry name" value="Thioredoxin_domain"/>
</dbReference>
<comment type="caution">
    <text evidence="4">The sequence shown here is derived from an EMBL/GenBank/DDBJ whole genome shotgun (WGS) entry which is preliminary data.</text>
</comment>
<accession>A0ABV9Q1C3</accession>
<dbReference type="CDD" id="cd02968">
    <property type="entry name" value="SCO"/>
    <property type="match status" value="1"/>
</dbReference>
<keyword evidence="2" id="KW-0186">Copper</keyword>
<dbReference type="Pfam" id="PF02630">
    <property type="entry name" value="SCO1-SenC"/>
    <property type="match status" value="1"/>
</dbReference>
<evidence type="ECO:0000313" key="4">
    <source>
        <dbReference type="EMBL" id="MFC4767012.1"/>
    </source>
</evidence>
<dbReference type="InterPro" id="IPR036249">
    <property type="entry name" value="Thioredoxin-like_sf"/>
</dbReference>
<dbReference type="EMBL" id="JBHSHC010000041">
    <property type="protein sequence ID" value="MFC4767012.1"/>
    <property type="molecule type" value="Genomic_DNA"/>
</dbReference>
<dbReference type="SUPFAM" id="SSF52833">
    <property type="entry name" value="Thioredoxin-like"/>
    <property type="match status" value="1"/>
</dbReference>
<dbReference type="PANTHER" id="PTHR12151">
    <property type="entry name" value="ELECTRON TRANSPORT PROTIN SCO1/SENC FAMILY MEMBER"/>
    <property type="match status" value="1"/>
</dbReference>
<comment type="similarity">
    <text evidence="1">Belongs to the SCO1/2 family.</text>
</comment>
<evidence type="ECO:0000256" key="2">
    <source>
        <dbReference type="ARBA" id="ARBA00023008"/>
    </source>
</evidence>